<sequence length="324" mass="34527">MHVATASRALNPDTRSLVSSTTAERVLQAAKALDYRPNPIARSLRTARTETVGLVIPDLTNPLVPPMVRGVADVLAPAGYDAWIVNTDNDPDREIAQIESLRDKQVDGLIVATARLEHPLLEQLHDEGVRIVLANRLLGAGRIPSVTADNAAGSALAVDHLVALGHRRIAHVSGPQTLSTGLVRRRGYLHAIRDHGLPEDPELLVTCAAWTEEEGARAFGSLLDSGVEFTAVVAGHDRVALGCYDALAARGLSCPGDMSVVGFNDMPFMDKMRPALTTVRVAHYEVGAEAARLLLDSFADPGRPARGVLLQPTLVIRSSTAPPA</sequence>
<protein>
    <submittedName>
        <fullName evidence="5">LacI family DNA-binding transcriptional regulator</fullName>
    </submittedName>
</protein>
<dbReference type="InterPro" id="IPR028082">
    <property type="entry name" value="Peripla_BP_I"/>
</dbReference>
<dbReference type="Pfam" id="PF13377">
    <property type="entry name" value="Peripla_BP_3"/>
    <property type="match status" value="1"/>
</dbReference>
<evidence type="ECO:0000256" key="2">
    <source>
        <dbReference type="ARBA" id="ARBA00023125"/>
    </source>
</evidence>
<dbReference type="InterPro" id="IPR010982">
    <property type="entry name" value="Lambda_DNA-bd_dom_sf"/>
</dbReference>
<dbReference type="SUPFAM" id="SSF47413">
    <property type="entry name" value="lambda repressor-like DNA-binding domains"/>
    <property type="match status" value="1"/>
</dbReference>
<evidence type="ECO:0000313" key="5">
    <source>
        <dbReference type="EMBL" id="GAA3169169.1"/>
    </source>
</evidence>
<proteinExistence type="predicted"/>
<organism evidence="5 6">
    <name type="scientific">Blastococcus jejuensis</name>
    <dbReference type="NCBI Taxonomy" id="351224"/>
    <lineage>
        <taxon>Bacteria</taxon>
        <taxon>Bacillati</taxon>
        <taxon>Actinomycetota</taxon>
        <taxon>Actinomycetes</taxon>
        <taxon>Geodermatophilales</taxon>
        <taxon>Geodermatophilaceae</taxon>
        <taxon>Blastococcus</taxon>
    </lineage>
</organism>
<dbReference type="SMART" id="SM00354">
    <property type="entry name" value="HTH_LACI"/>
    <property type="match status" value="1"/>
</dbReference>
<dbReference type="EMBL" id="BAAAVV010000004">
    <property type="protein sequence ID" value="GAA3169169.1"/>
    <property type="molecule type" value="Genomic_DNA"/>
</dbReference>
<dbReference type="SUPFAM" id="SSF53822">
    <property type="entry name" value="Periplasmic binding protein-like I"/>
    <property type="match status" value="1"/>
</dbReference>
<comment type="caution">
    <text evidence="5">The sequence shown here is derived from an EMBL/GenBank/DDBJ whole genome shotgun (WGS) entry which is preliminary data.</text>
</comment>
<dbReference type="CDD" id="cd01392">
    <property type="entry name" value="HTH_LacI"/>
    <property type="match status" value="1"/>
</dbReference>
<dbReference type="Gene3D" id="3.40.50.2300">
    <property type="match status" value="2"/>
</dbReference>
<keyword evidence="3" id="KW-0804">Transcription</keyword>
<evidence type="ECO:0000313" key="6">
    <source>
        <dbReference type="Proteomes" id="UP001499924"/>
    </source>
</evidence>
<dbReference type="PANTHER" id="PTHR30146">
    <property type="entry name" value="LACI-RELATED TRANSCRIPTIONAL REPRESSOR"/>
    <property type="match status" value="1"/>
</dbReference>
<dbReference type="PROSITE" id="PS50932">
    <property type="entry name" value="HTH_LACI_2"/>
    <property type="match status" value="1"/>
</dbReference>
<name>A0ABP6P7C3_9ACTN</name>
<dbReference type="GO" id="GO:0003677">
    <property type="term" value="F:DNA binding"/>
    <property type="evidence" value="ECO:0007669"/>
    <property type="project" value="UniProtKB-KW"/>
</dbReference>
<dbReference type="PANTHER" id="PTHR30146:SF109">
    <property type="entry name" value="HTH-TYPE TRANSCRIPTIONAL REGULATOR GALS"/>
    <property type="match status" value="1"/>
</dbReference>
<dbReference type="Pfam" id="PF00356">
    <property type="entry name" value="LacI"/>
    <property type="match status" value="1"/>
</dbReference>
<keyword evidence="6" id="KW-1185">Reference proteome</keyword>
<dbReference type="InterPro" id="IPR000843">
    <property type="entry name" value="HTH_LacI"/>
</dbReference>
<dbReference type="InterPro" id="IPR046335">
    <property type="entry name" value="LacI/GalR-like_sensor"/>
</dbReference>
<evidence type="ECO:0000259" key="4">
    <source>
        <dbReference type="PROSITE" id="PS50932"/>
    </source>
</evidence>
<dbReference type="Proteomes" id="UP001499924">
    <property type="component" value="Unassembled WGS sequence"/>
</dbReference>
<reference evidence="6" key="1">
    <citation type="journal article" date="2019" name="Int. J. Syst. Evol. Microbiol.">
        <title>The Global Catalogue of Microorganisms (GCM) 10K type strain sequencing project: providing services to taxonomists for standard genome sequencing and annotation.</title>
        <authorList>
            <consortium name="The Broad Institute Genomics Platform"/>
            <consortium name="The Broad Institute Genome Sequencing Center for Infectious Disease"/>
            <person name="Wu L."/>
            <person name="Ma J."/>
        </authorList>
    </citation>
    <scope>NUCLEOTIDE SEQUENCE [LARGE SCALE GENOMIC DNA]</scope>
    <source>
        <strain evidence="6">JCM 15614</strain>
    </source>
</reference>
<gene>
    <name evidence="5" type="ORF">GCM10010531_22780</name>
</gene>
<dbReference type="Gene3D" id="1.10.260.40">
    <property type="entry name" value="lambda repressor-like DNA-binding domains"/>
    <property type="match status" value="1"/>
</dbReference>
<dbReference type="CDD" id="cd06267">
    <property type="entry name" value="PBP1_LacI_sugar_binding-like"/>
    <property type="match status" value="1"/>
</dbReference>
<feature type="domain" description="HTH lacI-type" evidence="4">
    <location>
        <begin position="3"/>
        <end position="46"/>
    </location>
</feature>
<evidence type="ECO:0000256" key="1">
    <source>
        <dbReference type="ARBA" id="ARBA00023015"/>
    </source>
</evidence>
<keyword evidence="1" id="KW-0805">Transcription regulation</keyword>
<keyword evidence="2 5" id="KW-0238">DNA-binding</keyword>
<evidence type="ECO:0000256" key="3">
    <source>
        <dbReference type="ARBA" id="ARBA00023163"/>
    </source>
</evidence>
<accession>A0ABP6P7C3</accession>